<dbReference type="OrthoDB" id="9878695at2"/>
<name>A0A2K2FUQ0_9SPHN</name>
<dbReference type="EMBL" id="LYMM01000073">
    <property type="protein sequence ID" value="PNU02517.1"/>
    <property type="molecule type" value="Genomic_DNA"/>
</dbReference>
<protein>
    <recommendedName>
        <fullName evidence="3">Phage tail protein</fullName>
    </recommendedName>
</protein>
<dbReference type="Gene3D" id="4.10.410.40">
    <property type="match status" value="1"/>
</dbReference>
<dbReference type="AlphaFoldDB" id="A0A2K2FUQ0"/>
<reference evidence="1 2" key="1">
    <citation type="submission" date="2016-05" db="EMBL/GenBank/DDBJ databases">
        <title>Complete genome sequence of Novosphingobium guangzhouense SA925(T).</title>
        <authorList>
            <person name="Sha S."/>
        </authorList>
    </citation>
    <scope>NUCLEOTIDE SEQUENCE [LARGE SCALE GENOMIC DNA]</scope>
    <source>
        <strain evidence="1 2">SA925</strain>
    </source>
</reference>
<gene>
    <name evidence="1" type="ORF">A8V01_09055</name>
</gene>
<proteinExistence type="predicted"/>
<evidence type="ECO:0000313" key="1">
    <source>
        <dbReference type="EMBL" id="PNU02517.1"/>
    </source>
</evidence>
<evidence type="ECO:0008006" key="3">
    <source>
        <dbReference type="Google" id="ProtNLM"/>
    </source>
</evidence>
<evidence type="ECO:0000313" key="2">
    <source>
        <dbReference type="Proteomes" id="UP000236327"/>
    </source>
</evidence>
<accession>A0A2K2FUQ0</accession>
<sequence>MSDVTTAFGTQLFLNVAGTLERVAEIDDLPELPSLTTALYDTSSFDTVDVREWKKQPLKDGATFTIAGNYVLGSNSAEQLEAADASEVAVPYRIVMKQGADTFEVAGSALFYDLRFLTPGDSKRRFNITMKPTTKASPAEVTNP</sequence>
<comment type="caution">
    <text evidence="1">The sequence shown here is derived from an EMBL/GenBank/DDBJ whole genome shotgun (WGS) entry which is preliminary data.</text>
</comment>
<dbReference type="Proteomes" id="UP000236327">
    <property type="component" value="Unassembled WGS sequence"/>
</dbReference>
<dbReference type="RefSeq" id="WP_103098686.1">
    <property type="nucleotide sequence ID" value="NZ_LYMM01000073.1"/>
</dbReference>
<keyword evidence="2" id="KW-1185">Reference proteome</keyword>
<organism evidence="1 2">
    <name type="scientific">Novosphingobium guangzhouense</name>
    <dbReference type="NCBI Taxonomy" id="1850347"/>
    <lineage>
        <taxon>Bacteria</taxon>
        <taxon>Pseudomonadati</taxon>
        <taxon>Pseudomonadota</taxon>
        <taxon>Alphaproteobacteria</taxon>
        <taxon>Sphingomonadales</taxon>
        <taxon>Sphingomonadaceae</taxon>
        <taxon>Novosphingobium</taxon>
    </lineage>
</organism>